<dbReference type="RefSeq" id="WP_128983504.1">
    <property type="nucleotide sequence ID" value="NZ_PDKJ01000024.1"/>
</dbReference>
<comment type="caution">
    <text evidence="2">The sequence shown here is derived from an EMBL/GenBank/DDBJ whole genome shotgun (WGS) entry which is preliminary data.</text>
</comment>
<dbReference type="EMBL" id="PDKJ01000024">
    <property type="protein sequence ID" value="RXJ65551.1"/>
    <property type="molecule type" value="Genomic_DNA"/>
</dbReference>
<accession>A0A4Q0Y9X1</accession>
<feature type="transmembrane region" description="Helical" evidence="1">
    <location>
        <begin position="20"/>
        <end position="45"/>
    </location>
</feature>
<organism evidence="2 3">
    <name type="scientific">Halarcobacter ebronensis</name>
    <dbReference type="NCBI Taxonomy" id="1462615"/>
    <lineage>
        <taxon>Bacteria</taxon>
        <taxon>Pseudomonadati</taxon>
        <taxon>Campylobacterota</taxon>
        <taxon>Epsilonproteobacteria</taxon>
        <taxon>Campylobacterales</taxon>
        <taxon>Arcobacteraceae</taxon>
        <taxon>Halarcobacter</taxon>
    </lineage>
</organism>
<dbReference type="Proteomes" id="UP000290172">
    <property type="component" value="Unassembled WGS sequence"/>
</dbReference>
<sequence>MNDLKINDIKELVDVPDYSLYLYMFLWILACLVLFVLVFILIKFISNRGKNKRKLYYKTLKELDLSDSKKASYEITKYVRLLSHSDREKKLAHELIEELENYKYKKDVKEFGSNAKILFGRFMDNVDV</sequence>
<dbReference type="AlphaFoldDB" id="A0A4Q0Y9X1"/>
<keyword evidence="1" id="KW-1133">Transmembrane helix</keyword>
<keyword evidence="1" id="KW-0472">Membrane</keyword>
<reference evidence="2 3" key="1">
    <citation type="submission" date="2017-10" db="EMBL/GenBank/DDBJ databases">
        <title>Genomics of the genus Arcobacter.</title>
        <authorList>
            <person name="Perez-Cataluna A."/>
            <person name="Figueras M.J."/>
        </authorList>
    </citation>
    <scope>NUCLEOTIDE SEQUENCE [LARGE SCALE GENOMIC DNA]</scope>
    <source>
        <strain evidence="2 3">CECT 8993</strain>
    </source>
</reference>
<protein>
    <recommendedName>
        <fullName evidence="4">DUF4381 domain-containing protein</fullName>
    </recommendedName>
</protein>
<evidence type="ECO:0008006" key="4">
    <source>
        <dbReference type="Google" id="ProtNLM"/>
    </source>
</evidence>
<evidence type="ECO:0000313" key="2">
    <source>
        <dbReference type="EMBL" id="RXJ65551.1"/>
    </source>
</evidence>
<evidence type="ECO:0000256" key="1">
    <source>
        <dbReference type="SAM" id="Phobius"/>
    </source>
</evidence>
<gene>
    <name evidence="2" type="ORF">CRV08_14825</name>
</gene>
<keyword evidence="1" id="KW-0812">Transmembrane</keyword>
<dbReference type="PROSITE" id="PS51257">
    <property type="entry name" value="PROKAR_LIPOPROTEIN"/>
    <property type="match status" value="1"/>
</dbReference>
<evidence type="ECO:0000313" key="3">
    <source>
        <dbReference type="Proteomes" id="UP000290172"/>
    </source>
</evidence>
<proteinExistence type="predicted"/>
<name>A0A4Q0Y9X1_9BACT</name>